<feature type="region of interest" description="Disordered" evidence="1">
    <location>
        <begin position="739"/>
        <end position="766"/>
    </location>
</feature>
<evidence type="ECO:0000256" key="1">
    <source>
        <dbReference type="SAM" id="MobiDB-lite"/>
    </source>
</evidence>
<feature type="region of interest" description="Disordered" evidence="1">
    <location>
        <begin position="557"/>
        <end position="672"/>
    </location>
</feature>
<feature type="region of interest" description="Disordered" evidence="1">
    <location>
        <begin position="33"/>
        <end position="97"/>
    </location>
</feature>
<feature type="compositionally biased region" description="Polar residues" evidence="1">
    <location>
        <begin position="739"/>
        <end position="755"/>
    </location>
</feature>
<dbReference type="InterPro" id="IPR000300">
    <property type="entry name" value="IPPc"/>
</dbReference>
<feature type="compositionally biased region" description="Basic residues" evidence="1">
    <location>
        <begin position="255"/>
        <end position="271"/>
    </location>
</feature>
<dbReference type="PANTHER" id="PTHR11200">
    <property type="entry name" value="INOSITOL 5-PHOSPHATASE"/>
    <property type="match status" value="1"/>
</dbReference>
<organism evidence="4">
    <name type="scientific">Schizophyllum commune (strain H4-8 / FGSC 9210)</name>
    <name type="common">Split gill fungus</name>
    <dbReference type="NCBI Taxonomy" id="578458"/>
    <lineage>
        <taxon>Eukaryota</taxon>
        <taxon>Fungi</taxon>
        <taxon>Dikarya</taxon>
        <taxon>Basidiomycota</taxon>
        <taxon>Agaricomycotina</taxon>
        <taxon>Agaricomycetes</taxon>
        <taxon>Agaricomycetidae</taxon>
        <taxon>Agaricales</taxon>
        <taxon>Schizophyllaceae</taxon>
        <taxon>Schizophyllum</taxon>
    </lineage>
</organism>
<dbReference type="eggNOG" id="KOG0566">
    <property type="taxonomic scope" value="Eukaryota"/>
</dbReference>
<dbReference type="EMBL" id="GL377306">
    <property type="protein sequence ID" value="EFI96870.1"/>
    <property type="molecule type" value="Genomic_DNA"/>
</dbReference>
<feature type="non-terminal residue" evidence="3">
    <location>
        <position position="951"/>
    </location>
</feature>
<dbReference type="InParanoid" id="D8Q4X6"/>
<feature type="domain" description="Inositol polyphosphate-related phosphatase" evidence="2">
    <location>
        <begin position="227"/>
        <end position="519"/>
    </location>
</feature>
<feature type="compositionally biased region" description="Basic and acidic residues" evidence="1">
    <location>
        <begin position="489"/>
        <end position="504"/>
    </location>
</feature>
<feature type="compositionally biased region" description="Polar residues" evidence="1">
    <location>
        <begin position="574"/>
        <end position="584"/>
    </location>
</feature>
<feature type="compositionally biased region" description="Pro residues" evidence="1">
    <location>
        <begin position="82"/>
        <end position="97"/>
    </location>
</feature>
<feature type="region of interest" description="Disordered" evidence="1">
    <location>
        <begin position="192"/>
        <end position="213"/>
    </location>
</feature>
<dbReference type="HOGENOM" id="CLU_005289_1_0_1"/>
<dbReference type="AlphaFoldDB" id="D8Q4X6"/>
<feature type="compositionally biased region" description="Polar residues" evidence="1">
    <location>
        <begin position="240"/>
        <end position="254"/>
    </location>
</feature>
<dbReference type="STRING" id="578458.D8Q4X6"/>
<feature type="compositionally biased region" description="Acidic residues" evidence="1">
    <location>
        <begin position="519"/>
        <end position="534"/>
    </location>
</feature>
<feature type="region of interest" description="Disordered" evidence="1">
    <location>
        <begin position="890"/>
        <end position="916"/>
    </location>
</feature>
<gene>
    <name evidence="3" type="ORF">SCHCODRAFT_109033</name>
</gene>
<dbReference type="OrthoDB" id="405996at2759"/>
<feature type="region of interest" description="Disordered" evidence="1">
    <location>
        <begin position="783"/>
        <end position="877"/>
    </location>
</feature>
<feature type="region of interest" description="Disordered" evidence="1">
    <location>
        <begin position="240"/>
        <end position="283"/>
    </location>
</feature>
<evidence type="ECO:0000313" key="4">
    <source>
        <dbReference type="Proteomes" id="UP000007431"/>
    </source>
</evidence>
<feature type="compositionally biased region" description="Low complexity" evidence="1">
    <location>
        <begin position="598"/>
        <end position="617"/>
    </location>
</feature>
<dbReference type="OMA" id="KGPYQLL"/>
<evidence type="ECO:0000259" key="2">
    <source>
        <dbReference type="SMART" id="SM00128"/>
    </source>
</evidence>
<protein>
    <recommendedName>
        <fullName evidence="2">Inositol polyphosphate-related phosphatase domain-containing protein</fullName>
    </recommendedName>
</protein>
<keyword evidence="4" id="KW-1185">Reference proteome</keyword>
<name>D8Q4X6_SCHCM</name>
<dbReference type="SUPFAM" id="SSF56219">
    <property type="entry name" value="DNase I-like"/>
    <property type="match status" value="1"/>
</dbReference>
<dbReference type="Proteomes" id="UP000007431">
    <property type="component" value="Unassembled WGS sequence"/>
</dbReference>
<dbReference type="Pfam" id="PF22669">
    <property type="entry name" value="Exo_endo_phos2"/>
    <property type="match status" value="2"/>
</dbReference>
<dbReference type="GO" id="GO:0004439">
    <property type="term" value="F:phosphatidylinositol-4,5-bisphosphate 5-phosphatase activity"/>
    <property type="evidence" value="ECO:0007669"/>
    <property type="project" value="TreeGrafter"/>
</dbReference>
<dbReference type="PANTHER" id="PTHR11200:SF275">
    <property type="entry name" value="LD06095P"/>
    <property type="match status" value="1"/>
</dbReference>
<dbReference type="RefSeq" id="XP_003031773.1">
    <property type="nucleotide sequence ID" value="XM_003031727.1"/>
</dbReference>
<dbReference type="GeneID" id="9596299"/>
<feature type="compositionally biased region" description="Low complexity" evidence="1">
    <location>
        <begin position="834"/>
        <end position="853"/>
    </location>
</feature>
<dbReference type="VEuPathDB" id="FungiDB:SCHCODRAFT_02667888"/>
<reference evidence="3 4" key="1">
    <citation type="journal article" date="2010" name="Nat. Biotechnol.">
        <title>Genome sequence of the model mushroom Schizophyllum commune.</title>
        <authorList>
            <person name="Ohm R.A."/>
            <person name="de Jong J.F."/>
            <person name="Lugones L.G."/>
            <person name="Aerts A."/>
            <person name="Kothe E."/>
            <person name="Stajich J.E."/>
            <person name="de Vries R.P."/>
            <person name="Record E."/>
            <person name="Levasseur A."/>
            <person name="Baker S.E."/>
            <person name="Bartholomew K.A."/>
            <person name="Coutinho P.M."/>
            <person name="Erdmann S."/>
            <person name="Fowler T.J."/>
            <person name="Gathman A.C."/>
            <person name="Lombard V."/>
            <person name="Henrissat B."/>
            <person name="Knabe N."/>
            <person name="Kuees U."/>
            <person name="Lilly W.W."/>
            <person name="Lindquist E."/>
            <person name="Lucas S."/>
            <person name="Magnuson J.K."/>
            <person name="Piumi F."/>
            <person name="Raudaskoski M."/>
            <person name="Salamov A."/>
            <person name="Schmutz J."/>
            <person name="Schwarze F.W.M.R."/>
            <person name="vanKuyk P.A."/>
            <person name="Horton J.S."/>
            <person name="Grigoriev I.V."/>
            <person name="Woesten H.A.B."/>
        </authorList>
    </citation>
    <scope>NUCLEOTIDE SEQUENCE [LARGE SCALE GENOMIC DNA]</scope>
    <source>
        <strain evidence="4">H4-8 / FGSC 9210</strain>
    </source>
</reference>
<dbReference type="GO" id="GO:0046856">
    <property type="term" value="P:phosphatidylinositol dephosphorylation"/>
    <property type="evidence" value="ECO:0007669"/>
    <property type="project" value="InterPro"/>
</dbReference>
<dbReference type="KEGG" id="scm:SCHCO_02667888"/>
<proteinExistence type="predicted"/>
<dbReference type="InterPro" id="IPR036691">
    <property type="entry name" value="Endo/exonu/phosph_ase_sf"/>
</dbReference>
<accession>D8Q4X6</accession>
<evidence type="ECO:0000313" key="3">
    <source>
        <dbReference type="EMBL" id="EFI96870.1"/>
    </source>
</evidence>
<sequence length="951" mass="104366">MSTDGGIPKVVVEDLPSPLFSDSFLFTRLHGIIPSRPATPSRQRRDSAVKPPAPPTPTQTTAKSFQNVFTDAPLPQPREKTAPPPPQMPPRRAPPPPPKALKVRVLTWNMHNGLPKGDLAEILGDVPPYTPYSTQNEAGQPTFPQLPSDNTHPYHIVVVAGQECPSASKMPMALGAGFRFNSDKDSALRVARSDTESHISMHSRKSQKYLSISPEDELSGTTAGWTSMLDDWLCTGHSSEASLRKSPSTSSINRLSHKPSHSPRPLLRRRRSSEPMPAKMAAQTRGPYVLLQKERMMGIYLAVYVHRDLYPFVRGCSKSAVTAGLIGGRVGNKGGVGISVNVDGTSLLFLNAHLAAHEGKMHHRLANLAKIKSELAVDDFLKPDDPRVMSEDLTDKFDFCFLFGDLNFRLNISRLHADWLISRKEYAQALAFDQLRRIMQTGHAFVGFSEGAINFPPTFKYDVLRTLKRSKTGSHPGLERAKTTGQAKSKADKWVGPERRRQLTEVEETAIEAERDSREDDNEQDDDDDDDEDEDVISVRAPSMASSMWMSVLSSKQLTVDTSTEAPAPPPKLQTPSASKSTHSLHAGIHKSKKRLTALFSPASPLSPSRWSRSRNSFGPEPTTPVTPTSYECDEAAGRSKKTSTKSTVSSSDPDEDDCDKGVYDSSSKQRVPSWCDRILWKSTVLPDPDPEEEPEYTSRRTRVGQFLANAFRFSSRSRRGSVSSLATATGVIPITTGNASANTTPTEQSLQSPLFSHVDYTGPQSPMLVQTPTAQTVIARQLDIPRTTSPPPLRNVRSSDNVLGARLAHERRSNLRRSFSASSSKAPTARRASGSVDLSSPRSSDVSSSHSPDWTYPPSPLSPSANPVSPNPLQAPAPSRWRFFTNMFHDLGSSSSEPPPPTPDASPPLPPPRKGDVVCMSYRTLDDKQMRNLEGRSDHRPVIGTYAVYC</sequence>
<dbReference type="SMART" id="SM00128">
    <property type="entry name" value="IPPc"/>
    <property type="match status" value="1"/>
</dbReference>
<dbReference type="Gene3D" id="3.60.10.10">
    <property type="entry name" value="Endonuclease/exonuclease/phosphatase"/>
    <property type="match status" value="2"/>
</dbReference>
<feature type="region of interest" description="Disordered" evidence="1">
    <location>
        <begin position="472"/>
        <end position="534"/>
    </location>
</feature>
<feature type="compositionally biased region" description="Pro residues" evidence="1">
    <location>
        <begin position="898"/>
        <end position="913"/>
    </location>
</feature>
<dbReference type="InterPro" id="IPR046985">
    <property type="entry name" value="IP5"/>
</dbReference>